<dbReference type="InterPro" id="IPR015510">
    <property type="entry name" value="PGRP"/>
</dbReference>
<dbReference type="SUPFAM" id="SSF55846">
    <property type="entry name" value="N-acetylmuramoyl-L-alanine amidase-like"/>
    <property type="match status" value="1"/>
</dbReference>
<dbReference type="PANTHER" id="PTHR11022">
    <property type="entry name" value="PEPTIDOGLYCAN RECOGNITION PROTEIN"/>
    <property type="match status" value="1"/>
</dbReference>
<dbReference type="GO" id="GO:0008745">
    <property type="term" value="F:N-acetylmuramoyl-L-alanine amidase activity"/>
    <property type="evidence" value="ECO:0007669"/>
    <property type="project" value="InterPro"/>
</dbReference>
<dbReference type="Pfam" id="PF08310">
    <property type="entry name" value="LGFP"/>
    <property type="match status" value="1"/>
</dbReference>
<organism evidence="3 4">
    <name type="scientific">Mycolicibacterium vulneris</name>
    <dbReference type="NCBI Taxonomy" id="547163"/>
    <lineage>
        <taxon>Bacteria</taxon>
        <taxon>Bacillati</taxon>
        <taxon>Actinomycetota</taxon>
        <taxon>Actinomycetes</taxon>
        <taxon>Mycobacteriales</taxon>
        <taxon>Mycobacteriaceae</taxon>
        <taxon>Mycolicibacterium</taxon>
    </lineage>
</organism>
<evidence type="ECO:0000259" key="2">
    <source>
        <dbReference type="SMART" id="SM00701"/>
    </source>
</evidence>
<evidence type="ECO:0000256" key="1">
    <source>
        <dbReference type="ARBA" id="ARBA00007553"/>
    </source>
</evidence>
<dbReference type="Pfam" id="PF01510">
    <property type="entry name" value="Amidase_2"/>
    <property type="match status" value="1"/>
</dbReference>
<protein>
    <recommendedName>
        <fullName evidence="2">Peptidoglycan recognition protein family domain-containing protein</fullName>
    </recommendedName>
</protein>
<proteinExistence type="inferred from homology"/>
<dbReference type="AlphaFoldDB" id="A0A1X2KJ77"/>
<dbReference type="InterPro" id="IPR006619">
    <property type="entry name" value="PGRP_domain_met/bac"/>
</dbReference>
<evidence type="ECO:0000313" key="3">
    <source>
        <dbReference type="EMBL" id="OSC21830.1"/>
    </source>
</evidence>
<gene>
    <name evidence="3" type="ORF">B8W69_27705</name>
</gene>
<evidence type="ECO:0000313" key="4">
    <source>
        <dbReference type="Proteomes" id="UP000242320"/>
    </source>
</evidence>
<sequence>MLSSCTAVSGLVQPLRAAADTSLVSAVEAPGQDLNIISRAGWGADESIRRRAPMYDNGIKAAVVHHTAGVNEYAQQDSAATVRSIYDYHTRTLGWSDIAYNALVDKYGQIFEGRFGGMTRPVLGTHTGGFNRNTWAVCMIGDFDAVVPTPVQLRTVGRLLGWRLALDGVDPQGSVALTSDGGPYTRFPQGTTVGLSCIFAHRDVGDTDCPGNLGFPLMNQIRDIAARFNKRPSADDLAQSLQGSAIYDRWQAMGGMKSALGAPHSSESTGAGATRYVIFEKGAMYWSPTTGAQPVTSTIYAAWGALGYEHSALGLPTSTEIQEPEWVVQNFQHGTMNIERKSRTVVTVINGVAAVVPPPSADGPPVQVERFSPMRNRV</sequence>
<dbReference type="InterPro" id="IPR002502">
    <property type="entry name" value="Amidase_domain"/>
</dbReference>
<comment type="caution">
    <text evidence="3">The sequence shown here is derived from an EMBL/GenBank/DDBJ whole genome shotgun (WGS) entry which is preliminary data.</text>
</comment>
<keyword evidence="4" id="KW-1185">Reference proteome</keyword>
<dbReference type="InterPro" id="IPR036505">
    <property type="entry name" value="Amidase/PGRP_sf"/>
</dbReference>
<dbReference type="Gene3D" id="3.40.80.10">
    <property type="entry name" value="Peptidoglycan recognition protein-like"/>
    <property type="match status" value="1"/>
</dbReference>
<dbReference type="GO" id="GO:0009253">
    <property type="term" value="P:peptidoglycan catabolic process"/>
    <property type="evidence" value="ECO:0007669"/>
    <property type="project" value="InterPro"/>
</dbReference>
<dbReference type="PANTHER" id="PTHR11022:SF41">
    <property type="entry name" value="PEPTIDOGLYCAN-RECOGNITION PROTEIN LC-RELATED"/>
    <property type="match status" value="1"/>
</dbReference>
<dbReference type="EMBL" id="NCXM01000046">
    <property type="protein sequence ID" value="OSC21830.1"/>
    <property type="molecule type" value="Genomic_DNA"/>
</dbReference>
<dbReference type="SMART" id="SM00701">
    <property type="entry name" value="PGRP"/>
    <property type="match status" value="1"/>
</dbReference>
<dbReference type="CDD" id="cd06583">
    <property type="entry name" value="PGRP"/>
    <property type="match status" value="1"/>
</dbReference>
<dbReference type="OrthoDB" id="514320at2"/>
<accession>A0A1X2KJ77</accession>
<comment type="similarity">
    <text evidence="1">Belongs to the N-acetylmuramoyl-L-alanine amidase 2 family.</text>
</comment>
<feature type="domain" description="Peptidoglycan recognition protein family" evidence="2">
    <location>
        <begin position="34"/>
        <end position="182"/>
    </location>
</feature>
<reference evidence="3 4" key="1">
    <citation type="submission" date="2017-04" db="EMBL/GenBank/DDBJ databases">
        <title>The new phylogeny of genus Mycobacterium.</title>
        <authorList>
            <person name="Tortoli E."/>
            <person name="Trovato A."/>
            <person name="Cirillo D.M."/>
        </authorList>
    </citation>
    <scope>NUCLEOTIDE SEQUENCE [LARGE SCALE GENOMIC DNA]</scope>
    <source>
        <strain evidence="3 4">DSM 45247</strain>
    </source>
</reference>
<dbReference type="InterPro" id="IPR013207">
    <property type="entry name" value="LGFP"/>
</dbReference>
<name>A0A1X2KJ77_9MYCO</name>
<dbReference type="Proteomes" id="UP000242320">
    <property type="component" value="Unassembled WGS sequence"/>
</dbReference>
<dbReference type="GO" id="GO:0008270">
    <property type="term" value="F:zinc ion binding"/>
    <property type="evidence" value="ECO:0007669"/>
    <property type="project" value="InterPro"/>
</dbReference>